<keyword evidence="2 7" id="KW-0378">Hydrolase</keyword>
<dbReference type="CDD" id="cd14752">
    <property type="entry name" value="GH31_N"/>
    <property type="match status" value="1"/>
</dbReference>
<protein>
    <submittedName>
        <fullName evidence="7">Glycoside hydrolase family 31 protein</fullName>
    </submittedName>
</protein>
<evidence type="ECO:0000259" key="3">
    <source>
        <dbReference type="Pfam" id="PF01055"/>
    </source>
</evidence>
<feature type="domain" description="Glycoside hydrolase family 31 N-terminal" evidence="4">
    <location>
        <begin position="69"/>
        <end position="238"/>
    </location>
</feature>
<organism evidence="7">
    <name type="scientific">Roseihalotalea indica</name>
    <dbReference type="NCBI Taxonomy" id="2867963"/>
    <lineage>
        <taxon>Bacteria</taxon>
        <taxon>Pseudomonadati</taxon>
        <taxon>Bacteroidota</taxon>
        <taxon>Cytophagia</taxon>
        <taxon>Cytophagales</taxon>
        <taxon>Catalimonadaceae</taxon>
        <taxon>Roseihalotalea</taxon>
    </lineage>
</organism>
<dbReference type="PANTHER" id="PTHR43863:SF2">
    <property type="entry name" value="MALTASE-GLUCOAMYLASE"/>
    <property type="match status" value="1"/>
</dbReference>
<evidence type="ECO:0000256" key="2">
    <source>
        <dbReference type="RuleBase" id="RU361185"/>
    </source>
</evidence>
<dbReference type="InterPro" id="IPR013780">
    <property type="entry name" value="Glyco_hydro_b"/>
</dbReference>
<dbReference type="Pfam" id="PF17137">
    <property type="entry name" value="DUF5110"/>
    <property type="match status" value="1"/>
</dbReference>
<comment type="similarity">
    <text evidence="1 2">Belongs to the glycosyl hydrolase 31 family.</text>
</comment>
<name>A0AA49GN11_9BACT</name>
<dbReference type="InterPro" id="IPR011013">
    <property type="entry name" value="Gal_mutarotase_sf_dom"/>
</dbReference>
<evidence type="ECO:0000259" key="6">
    <source>
        <dbReference type="Pfam" id="PF21365"/>
    </source>
</evidence>
<feature type="domain" description="DUF5110" evidence="5">
    <location>
        <begin position="716"/>
        <end position="783"/>
    </location>
</feature>
<reference evidence="7" key="2">
    <citation type="journal article" date="2024" name="Antonie Van Leeuwenhoek">
        <title>Roseihalotalea indica gen. nov., sp. nov., a halophilic Bacteroidetes from mesopelagic Southwest Indian Ocean with higher carbohydrate metabolic potential.</title>
        <authorList>
            <person name="Chen B."/>
            <person name="Zhang M."/>
            <person name="Lin D."/>
            <person name="Ye J."/>
            <person name="Tang K."/>
        </authorList>
    </citation>
    <scope>NUCLEOTIDE SEQUENCE</scope>
    <source>
        <strain evidence="7">TK19036</strain>
    </source>
</reference>
<dbReference type="PANTHER" id="PTHR43863">
    <property type="entry name" value="HYDROLASE, PUTATIVE (AFU_ORTHOLOGUE AFUA_1G03140)-RELATED"/>
    <property type="match status" value="1"/>
</dbReference>
<keyword evidence="2" id="KW-0326">Glycosidase</keyword>
<dbReference type="InterPro" id="IPR048395">
    <property type="entry name" value="Glyco_hydro_31_C"/>
</dbReference>
<dbReference type="Gene3D" id="2.60.40.1180">
    <property type="entry name" value="Golgi alpha-mannosidase II"/>
    <property type="match status" value="2"/>
</dbReference>
<dbReference type="CDD" id="cd06589">
    <property type="entry name" value="GH31"/>
    <property type="match status" value="1"/>
</dbReference>
<sequence length="836" mass="94759">MTRIHHNLINKVIAFFIHTIQQKNCGAFLSFFLISSVTVAQTPTAVGNYQSGFEQKGNVVTFSNENADVRLEFCTPTMLRVRTSWNRQFEENEPWMVVKYDWPTVELDADEEEDHFTLKTEALNVTITKQPFSLEVATIDGLVLTSEQGPGGSFQEGEAVLTRKQLLPDEHFFGFGERMDLMDRRGSKVQLNVGRGQGRPHIVGAYNILKANYCPVPFFMSTRGYGIFLHNAYASEWDMGATQPDQYSFQADGGEMDYYLMYGPDFPTILDQYTTLTGKSPLLPMFALGLHVGTYSGGTWGHEELTSTQYVIALARKFRELGIPIDILHLDSTWRIFGKVGGTGATSFEWRDTFDDPEAMFDSLYAMNLNMVGLHLRPRFDNGQKLNLLDQARAKGYTYPEADNPGEFVNFFDQEAVDWWWDNGVERIASIGAMFLKTDEGSAFGQKANESDKIGPTGKEVEKLHNLFPLAYAKAPYEKFAEYNQQRGMNHTREGYAGIQRYPFIFAGDWPSEWQYFAPVIKAGLNVGMSGVGYWAHCMGGFEHDADPELYIRWCQFGLLSPIAHLFGMDHPGYKEPWNYGEDALRNFKKYDDLRYQLIPYLYSHAYEMYETGMPLMRALVLEHQNDVNTYDIADQYMLGSQLMVCPVTTKGAQTRVVYLPEGTWFDYWTGTQYEGEQYISVRTPLDTIPVFAKGGAIIPMQPVVNYIGEHPIDTITLDLFPKGNTEFVLYDDDGKSLAYQQDTYATTTIRCEEATGTTRVHIGQPQGNYSVPERSYRLKVHTATAPTEVTSGQKKLEKATTMTASSGWYYNDEAQILYIQSAGDSTEEISVEITY</sequence>
<evidence type="ECO:0000256" key="1">
    <source>
        <dbReference type="ARBA" id="ARBA00007806"/>
    </source>
</evidence>
<dbReference type="InterPro" id="IPR000322">
    <property type="entry name" value="Glyco_hydro_31_TIM"/>
</dbReference>
<dbReference type="SUPFAM" id="SSF51445">
    <property type="entry name" value="(Trans)glycosidases"/>
    <property type="match status" value="1"/>
</dbReference>
<dbReference type="InterPro" id="IPR051816">
    <property type="entry name" value="Glycosyl_Hydrolase_31"/>
</dbReference>
<dbReference type="Pfam" id="PF21365">
    <property type="entry name" value="Glyco_hydro_31_3rd"/>
    <property type="match status" value="1"/>
</dbReference>
<dbReference type="InterPro" id="IPR025887">
    <property type="entry name" value="Glyco_hydro_31_N_dom"/>
</dbReference>
<proteinExistence type="inferred from homology"/>
<reference evidence="7" key="1">
    <citation type="journal article" date="2023" name="Comput. Struct. Biotechnol. J.">
        <title>Discovery of a novel marine Bacteroidetes with a rich repertoire of carbohydrate-active enzymes.</title>
        <authorList>
            <person name="Chen B."/>
            <person name="Liu G."/>
            <person name="Chen Q."/>
            <person name="Wang H."/>
            <person name="Liu L."/>
            <person name="Tang K."/>
        </authorList>
    </citation>
    <scope>NUCLEOTIDE SEQUENCE</scope>
    <source>
        <strain evidence="7">TK19036</strain>
    </source>
</reference>
<dbReference type="Pfam" id="PF01055">
    <property type="entry name" value="Glyco_hydro_31_2nd"/>
    <property type="match status" value="1"/>
</dbReference>
<accession>A0AA49GN11</accession>
<dbReference type="EMBL" id="CP120682">
    <property type="protein sequence ID" value="WKN37307.1"/>
    <property type="molecule type" value="Genomic_DNA"/>
</dbReference>
<evidence type="ECO:0000313" key="7">
    <source>
        <dbReference type="EMBL" id="WKN37307.1"/>
    </source>
</evidence>
<dbReference type="GO" id="GO:0004553">
    <property type="term" value="F:hydrolase activity, hydrolyzing O-glycosyl compounds"/>
    <property type="evidence" value="ECO:0007669"/>
    <property type="project" value="InterPro"/>
</dbReference>
<gene>
    <name evidence="7" type="ORF">K4G66_01120</name>
</gene>
<dbReference type="Gene3D" id="3.20.20.80">
    <property type="entry name" value="Glycosidases"/>
    <property type="match status" value="1"/>
</dbReference>
<dbReference type="GO" id="GO:0005975">
    <property type="term" value="P:carbohydrate metabolic process"/>
    <property type="evidence" value="ECO:0007669"/>
    <property type="project" value="InterPro"/>
</dbReference>
<evidence type="ECO:0000259" key="4">
    <source>
        <dbReference type="Pfam" id="PF13802"/>
    </source>
</evidence>
<dbReference type="Pfam" id="PF13802">
    <property type="entry name" value="Gal_mutarotas_2"/>
    <property type="match status" value="1"/>
</dbReference>
<dbReference type="InterPro" id="IPR017853">
    <property type="entry name" value="GH"/>
</dbReference>
<feature type="domain" description="Glycoside hydrolase family 31 TIM barrel" evidence="3">
    <location>
        <begin position="281"/>
        <end position="604"/>
    </location>
</feature>
<evidence type="ECO:0000259" key="5">
    <source>
        <dbReference type="Pfam" id="PF17137"/>
    </source>
</evidence>
<feature type="domain" description="Glycosyl hydrolase family 31 C-terminal" evidence="6">
    <location>
        <begin position="613"/>
        <end position="699"/>
    </location>
</feature>
<dbReference type="SUPFAM" id="SSF51011">
    <property type="entry name" value="Glycosyl hydrolase domain"/>
    <property type="match status" value="1"/>
</dbReference>
<dbReference type="GO" id="GO:0030246">
    <property type="term" value="F:carbohydrate binding"/>
    <property type="evidence" value="ECO:0007669"/>
    <property type="project" value="InterPro"/>
</dbReference>
<dbReference type="SUPFAM" id="SSF74650">
    <property type="entry name" value="Galactose mutarotase-like"/>
    <property type="match status" value="1"/>
</dbReference>
<dbReference type="Gene3D" id="2.60.40.1760">
    <property type="entry name" value="glycosyl hydrolase (family 31)"/>
    <property type="match status" value="1"/>
</dbReference>
<dbReference type="AlphaFoldDB" id="A0AA49GN11"/>
<dbReference type="InterPro" id="IPR033403">
    <property type="entry name" value="DUF5110"/>
</dbReference>